<dbReference type="InterPro" id="IPR006674">
    <property type="entry name" value="HD_domain"/>
</dbReference>
<dbReference type="Pfam" id="PF01966">
    <property type="entry name" value="HD"/>
    <property type="match status" value="1"/>
</dbReference>
<dbReference type="SUPFAM" id="SSF109604">
    <property type="entry name" value="HD-domain/PDEase-like"/>
    <property type="match status" value="1"/>
</dbReference>
<accession>A0AB38G3A6</accession>
<evidence type="ECO:0000259" key="1">
    <source>
        <dbReference type="PROSITE" id="PS51831"/>
    </source>
</evidence>
<dbReference type="Proteomes" id="UP000251313">
    <property type="component" value="Unassembled WGS sequence"/>
</dbReference>
<dbReference type="PANTHER" id="PTHR33594:SF1">
    <property type="entry name" value="HD_PDEASE DOMAIN-CONTAINING PROTEIN"/>
    <property type="match status" value="1"/>
</dbReference>
<gene>
    <name evidence="2" type="primary">yedJ</name>
    <name evidence="2" type="ORF">NCTC11967_04109</name>
</gene>
<dbReference type="CDD" id="cd00077">
    <property type="entry name" value="HDc"/>
    <property type="match status" value="1"/>
</dbReference>
<dbReference type="AlphaFoldDB" id="A0AB38G3A6"/>
<dbReference type="SMART" id="SM00471">
    <property type="entry name" value="HDc"/>
    <property type="match status" value="1"/>
</dbReference>
<dbReference type="NCBIfam" id="NF007515">
    <property type="entry name" value="PRK10119.1"/>
    <property type="match status" value="1"/>
</dbReference>
<dbReference type="GO" id="GO:0016787">
    <property type="term" value="F:hydrolase activity"/>
    <property type="evidence" value="ECO:0007669"/>
    <property type="project" value="UniProtKB-KW"/>
</dbReference>
<evidence type="ECO:0000313" key="2">
    <source>
        <dbReference type="EMBL" id="SQA65087.1"/>
    </source>
</evidence>
<reference evidence="2 3" key="1">
    <citation type="submission" date="2018-06" db="EMBL/GenBank/DDBJ databases">
        <authorList>
            <consortium name="Pathogen Informatics"/>
            <person name="Doyle S."/>
        </authorList>
    </citation>
    <scope>NUCLEOTIDE SEQUENCE [LARGE SCALE GENOMIC DNA]</scope>
    <source>
        <strain evidence="2 3">NCTC11967</strain>
    </source>
</reference>
<evidence type="ECO:0000313" key="3">
    <source>
        <dbReference type="Proteomes" id="UP000251313"/>
    </source>
</evidence>
<organism evidence="2 3">
    <name type="scientific">Yokenella regensburgei</name>
    <dbReference type="NCBI Taxonomy" id="158877"/>
    <lineage>
        <taxon>Bacteria</taxon>
        <taxon>Pseudomonadati</taxon>
        <taxon>Pseudomonadota</taxon>
        <taxon>Gammaproteobacteria</taxon>
        <taxon>Enterobacterales</taxon>
        <taxon>Enterobacteriaceae</taxon>
        <taxon>Yokenella</taxon>
    </lineage>
</organism>
<dbReference type="RefSeq" id="WP_038256733.1">
    <property type="nucleotide sequence ID" value="NZ_JAQOLS010000002.1"/>
</dbReference>
<proteinExistence type="predicted"/>
<protein>
    <submittedName>
        <fullName evidence="2">Hydrolase</fullName>
    </submittedName>
</protein>
<comment type="caution">
    <text evidence="2">The sequence shown here is derived from an EMBL/GenBank/DDBJ whole genome shotgun (WGS) entry which is preliminary data.</text>
</comment>
<feature type="domain" description="HD" evidence="1">
    <location>
        <begin position="26"/>
        <end position="132"/>
    </location>
</feature>
<keyword evidence="2" id="KW-0378">Hydrolase</keyword>
<sequence length="236" mass="26531">MTPEQWQERFENWMAQHHSQEDAAHDVSHFRRVWGTARQLAEGEEADLLVILAACYFHDIVSLPKNHPERHLSSTRAAAETLQILARDFPDYPASLYPALAHAIAAHSFSAAIVPETKEAKIVQDADRLEALGAIGLARVFAVAGQLNVPLFDAKDPFAERRMLDDRAFALDHFQTKLLRLPQTMQTARGKALAEHNAQFLVQFMAKLGAELSGDYRKPDEAVVQRFGFQHQEPTL</sequence>
<dbReference type="InterPro" id="IPR003607">
    <property type="entry name" value="HD/PDEase_dom"/>
</dbReference>
<dbReference type="PANTHER" id="PTHR33594">
    <property type="entry name" value="SUPERFAMILY HYDROLASE, PUTATIVE (AFU_ORTHOLOGUE AFUA_1G03035)-RELATED"/>
    <property type="match status" value="1"/>
</dbReference>
<dbReference type="Gene3D" id="1.10.3210.50">
    <property type="match status" value="1"/>
</dbReference>
<dbReference type="PROSITE" id="PS51831">
    <property type="entry name" value="HD"/>
    <property type="match status" value="1"/>
</dbReference>
<dbReference type="EMBL" id="UAVL01000020">
    <property type="protein sequence ID" value="SQA65087.1"/>
    <property type="molecule type" value="Genomic_DNA"/>
</dbReference>
<name>A0AB38G3A6_9ENTR</name>